<dbReference type="Pfam" id="PF14474">
    <property type="entry name" value="RTC4"/>
    <property type="match status" value="1"/>
</dbReference>
<reference evidence="4" key="2">
    <citation type="submission" date="2009-11" db="EMBL/GenBank/DDBJ databases">
        <title>The Genome Sequence of Allomyces macrogynus strain ATCC 38327.</title>
        <authorList>
            <consortium name="The Broad Institute Genome Sequencing Platform"/>
            <person name="Russ C."/>
            <person name="Cuomo C."/>
            <person name="Shea T."/>
            <person name="Young S.K."/>
            <person name="Zeng Q."/>
            <person name="Koehrsen M."/>
            <person name="Haas B."/>
            <person name="Borodovsky M."/>
            <person name="Guigo R."/>
            <person name="Alvarado L."/>
            <person name="Berlin A."/>
            <person name="Borenstein D."/>
            <person name="Chen Z."/>
            <person name="Engels R."/>
            <person name="Freedman E."/>
            <person name="Gellesch M."/>
            <person name="Goldberg J."/>
            <person name="Griggs A."/>
            <person name="Gujja S."/>
            <person name="Heiman D."/>
            <person name="Hepburn T."/>
            <person name="Howarth C."/>
            <person name="Jen D."/>
            <person name="Larson L."/>
            <person name="Lewis B."/>
            <person name="Mehta T."/>
            <person name="Park D."/>
            <person name="Pearson M."/>
            <person name="Roberts A."/>
            <person name="Saif S."/>
            <person name="Shenoy N."/>
            <person name="Sisk P."/>
            <person name="Stolte C."/>
            <person name="Sykes S."/>
            <person name="Walk T."/>
            <person name="White J."/>
            <person name="Yandava C."/>
            <person name="Burger G."/>
            <person name="Gray M.W."/>
            <person name="Holland P.W.H."/>
            <person name="King N."/>
            <person name="Lang F.B.F."/>
            <person name="Roger A.J."/>
            <person name="Ruiz-Trillo I."/>
            <person name="Lander E."/>
            <person name="Nusbaum C."/>
        </authorList>
    </citation>
    <scope>NUCLEOTIDE SEQUENCE [LARGE SCALE GENOMIC DNA]</scope>
    <source>
        <strain evidence="4">ATCC 38327</strain>
    </source>
</reference>
<evidence type="ECO:0000256" key="1">
    <source>
        <dbReference type="SAM" id="MobiDB-lite"/>
    </source>
</evidence>
<proteinExistence type="predicted"/>
<evidence type="ECO:0000259" key="2">
    <source>
        <dbReference type="Pfam" id="PF14474"/>
    </source>
</evidence>
<protein>
    <recommendedName>
        <fullName evidence="2">Restriction of telomere capping protein 4 C-terminal domain-containing protein</fullName>
    </recommendedName>
</protein>
<evidence type="ECO:0000313" key="3">
    <source>
        <dbReference type="EMBL" id="KNE55036.1"/>
    </source>
</evidence>
<dbReference type="OrthoDB" id="128308at2759"/>
<dbReference type="AlphaFoldDB" id="A0A0L0RYB5"/>
<dbReference type="VEuPathDB" id="FungiDB:AMAG_17729"/>
<keyword evidence="4" id="KW-1185">Reference proteome</keyword>
<feature type="compositionally biased region" description="Polar residues" evidence="1">
    <location>
        <begin position="76"/>
        <end position="88"/>
    </location>
</feature>
<dbReference type="InterPro" id="IPR028094">
    <property type="entry name" value="RTC4_C"/>
</dbReference>
<gene>
    <name evidence="3" type="ORF">AMAG_17729</name>
</gene>
<name>A0A0L0RYB5_ALLM3</name>
<dbReference type="Proteomes" id="UP000054350">
    <property type="component" value="Unassembled WGS sequence"/>
</dbReference>
<reference evidence="3 4" key="1">
    <citation type="submission" date="2009-11" db="EMBL/GenBank/DDBJ databases">
        <title>Annotation of Allomyces macrogynus ATCC 38327.</title>
        <authorList>
            <consortium name="The Broad Institute Genome Sequencing Platform"/>
            <person name="Russ C."/>
            <person name="Cuomo C."/>
            <person name="Burger G."/>
            <person name="Gray M.W."/>
            <person name="Holland P.W.H."/>
            <person name="King N."/>
            <person name="Lang F.B.F."/>
            <person name="Roger A.J."/>
            <person name="Ruiz-Trillo I."/>
            <person name="Young S.K."/>
            <person name="Zeng Q."/>
            <person name="Gargeya S."/>
            <person name="Fitzgerald M."/>
            <person name="Haas B."/>
            <person name="Abouelleil A."/>
            <person name="Alvarado L."/>
            <person name="Arachchi H.M."/>
            <person name="Berlin A."/>
            <person name="Chapman S.B."/>
            <person name="Gearin G."/>
            <person name="Goldberg J."/>
            <person name="Griggs A."/>
            <person name="Gujja S."/>
            <person name="Hansen M."/>
            <person name="Heiman D."/>
            <person name="Howarth C."/>
            <person name="Larimer J."/>
            <person name="Lui A."/>
            <person name="MacDonald P.J.P."/>
            <person name="McCowen C."/>
            <person name="Montmayeur A."/>
            <person name="Murphy C."/>
            <person name="Neiman D."/>
            <person name="Pearson M."/>
            <person name="Priest M."/>
            <person name="Roberts A."/>
            <person name="Saif S."/>
            <person name="Shea T."/>
            <person name="Sisk P."/>
            <person name="Stolte C."/>
            <person name="Sykes S."/>
            <person name="Wortman J."/>
            <person name="Nusbaum C."/>
            <person name="Birren B."/>
        </authorList>
    </citation>
    <scope>NUCLEOTIDE SEQUENCE [LARGE SCALE GENOMIC DNA]</scope>
    <source>
        <strain evidence="3 4">ATCC 38327</strain>
    </source>
</reference>
<dbReference type="EMBL" id="GG745328">
    <property type="protein sequence ID" value="KNE55036.1"/>
    <property type="molecule type" value="Genomic_DNA"/>
</dbReference>
<feature type="region of interest" description="Disordered" evidence="1">
    <location>
        <begin position="1"/>
        <end position="415"/>
    </location>
</feature>
<evidence type="ECO:0000313" key="4">
    <source>
        <dbReference type="Proteomes" id="UP000054350"/>
    </source>
</evidence>
<feature type="compositionally biased region" description="Polar residues" evidence="1">
    <location>
        <begin position="1"/>
        <end position="18"/>
    </location>
</feature>
<organism evidence="3 4">
    <name type="scientific">Allomyces macrogynus (strain ATCC 38327)</name>
    <name type="common">Allomyces javanicus var. macrogynus</name>
    <dbReference type="NCBI Taxonomy" id="578462"/>
    <lineage>
        <taxon>Eukaryota</taxon>
        <taxon>Fungi</taxon>
        <taxon>Fungi incertae sedis</taxon>
        <taxon>Blastocladiomycota</taxon>
        <taxon>Blastocladiomycetes</taxon>
        <taxon>Blastocladiales</taxon>
        <taxon>Blastocladiaceae</taxon>
        <taxon>Allomyces</taxon>
    </lineage>
</organism>
<feature type="compositionally biased region" description="Low complexity" evidence="1">
    <location>
        <begin position="339"/>
        <end position="367"/>
    </location>
</feature>
<feature type="compositionally biased region" description="Polar residues" evidence="1">
    <location>
        <begin position="142"/>
        <end position="158"/>
    </location>
</feature>
<sequence>MAPSESATPRPSTNTNMSGRRASPPPPKRAKIQSQLSSFFDVKTRKPALKLQAPIDAFFRPEPAATPSKRKAAKLTPQQDALSSSRTPQPMPRAVVDLLSSDDDDDGVAARRKMSPRPMRPVSSTASSSTSGQEGTARAASQIKSSSSDLWSRLTQTPKRPVIVLDHTPSPAQPIVISDTPSPAPPIVLSDSDTSRIIDVDSSSSPAPSHPVSPALLQSPPASDPIPALPTLVAPSTPRKQPAASVDESSDLAQLLFATPPRKPHVDCVPTPAPTSPVHVNPESRHRDDHEDDAMVVDPPPVLDSPVVSRDSVKHELDDDFPFSSPNVVHMPRARRSTRSTASKRALSLSPCSPSSTTSVTPTAPRSKAVAIIEDESEDEALPSPTMPHFLLPATDSDSDATTDDEAPRSAANDPDLATCPFCEESYPITWGDLTKKAFDHVTSYMAPMARCEARTTHTSPRAMAQFLKTHRFHRSMFQHVEERVDAQFAQCQEHRKRKAVMDAKAQGWPTAAEINHAALPARITALTHILDDVILGTPRPETHFYDALIAEFQAVGSAGLFRSKNRLTARLRRLRPGWYGKQGAATLAARLFELYVHDPENALGPAELGPFQDSEMVLQVLVPTAAALLIQEDWRARRGREVPWDEAVMLMQASADYGDFVFAHHAAGGM</sequence>
<feature type="compositionally biased region" description="Low complexity" evidence="1">
    <location>
        <begin position="200"/>
        <end position="215"/>
    </location>
</feature>
<feature type="domain" description="Restriction of telomere capping protein 4 C-terminal" evidence="2">
    <location>
        <begin position="542"/>
        <end position="663"/>
    </location>
</feature>
<dbReference type="OMA" id="CEARTTH"/>
<accession>A0A0L0RYB5</accession>